<keyword evidence="2" id="KW-1185">Reference proteome</keyword>
<evidence type="ECO:0008006" key="3">
    <source>
        <dbReference type="Google" id="ProtNLM"/>
    </source>
</evidence>
<dbReference type="EMBL" id="JBGBZJ010000003">
    <property type="protein sequence ID" value="MEY9454804.1"/>
    <property type="molecule type" value="Genomic_DNA"/>
</dbReference>
<dbReference type="Proteomes" id="UP001565369">
    <property type="component" value="Unassembled WGS sequence"/>
</dbReference>
<protein>
    <recommendedName>
        <fullName evidence="3">DNA-binding protein</fullName>
    </recommendedName>
</protein>
<dbReference type="RefSeq" id="WP_049801965.1">
    <property type="nucleotide sequence ID" value="NZ_AP021854.1"/>
</dbReference>
<comment type="caution">
    <text evidence="1">The sequence shown here is derived from an EMBL/GenBank/DDBJ whole genome shotgun (WGS) entry which is preliminary data.</text>
</comment>
<proteinExistence type="predicted"/>
<gene>
    <name evidence="1" type="ORF">ABIG07_003752</name>
</gene>
<evidence type="ECO:0000313" key="2">
    <source>
        <dbReference type="Proteomes" id="UP001565369"/>
    </source>
</evidence>
<name>A0ABV4FVE7_9BRAD</name>
<accession>A0ABV4FVE7</accession>
<organism evidence="1 2">
    <name type="scientific">Bradyrhizobium ottawaense</name>
    <dbReference type="NCBI Taxonomy" id="931866"/>
    <lineage>
        <taxon>Bacteria</taxon>
        <taxon>Pseudomonadati</taxon>
        <taxon>Pseudomonadota</taxon>
        <taxon>Alphaproteobacteria</taxon>
        <taxon>Hyphomicrobiales</taxon>
        <taxon>Nitrobacteraceae</taxon>
        <taxon>Bradyrhizobium</taxon>
    </lineage>
</organism>
<reference evidence="1 2" key="1">
    <citation type="submission" date="2024-07" db="EMBL/GenBank/DDBJ databases">
        <title>Genomic Encyclopedia of Type Strains, Phase V (KMG-V): Genome sequencing to study the core and pangenomes of soil and plant-associated prokaryotes.</title>
        <authorList>
            <person name="Whitman W."/>
        </authorList>
    </citation>
    <scope>NUCLEOTIDE SEQUENCE [LARGE SCALE GENOMIC DNA]</scope>
    <source>
        <strain evidence="1 2">USDA 152</strain>
    </source>
</reference>
<evidence type="ECO:0000313" key="1">
    <source>
        <dbReference type="EMBL" id="MEY9454804.1"/>
    </source>
</evidence>
<sequence length="88" mass="9661">MKRPESNIADDLLEGAEEIARFMFGSPGKRRRVYHLAAHSDLPLFRLGEVICGRRSTLLAWIAEREQAAAALAKAKQRTIAAAAAAEE</sequence>